<feature type="compositionally biased region" description="Basic residues" evidence="1">
    <location>
        <begin position="238"/>
        <end position="253"/>
    </location>
</feature>
<comment type="caution">
    <text evidence="2">The sequence shown here is derived from an EMBL/GenBank/DDBJ whole genome shotgun (WGS) entry which is preliminary data.</text>
</comment>
<reference evidence="2 3" key="1">
    <citation type="submission" date="2024-01" db="EMBL/GenBank/DDBJ databases">
        <title>Genome insights into Plantactinospora sonchi sp. nov.</title>
        <authorList>
            <person name="Wang L."/>
        </authorList>
    </citation>
    <scope>NUCLEOTIDE SEQUENCE [LARGE SCALE GENOMIC DNA]</scope>
    <source>
        <strain evidence="2 3">NEAU-QY2</strain>
    </source>
</reference>
<proteinExistence type="predicted"/>
<gene>
    <name evidence="2" type="ORF">V1633_02830</name>
</gene>
<organism evidence="2 3">
    <name type="scientific">Plantactinospora sonchi</name>
    <dbReference type="NCBI Taxonomy" id="1544735"/>
    <lineage>
        <taxon>Bacteria</taxon>
        <taxon>Bacillati</taxon>
        <taxon>Actinomycetota</taxon>
        <taxon>Actinomycetes</taxon>
        <taxon>Micromonosporales</taxon>
        <taxon>Micromonosporaceae</taxon>
        <taxon>Plantactinospora</taxon>
    </lineage>
</organism>
<keyword evidence="3" id="KW-1185">Reference proteome</keyword>
<evidence type="ECO:0000313" key="2">
    <source>
        <dbReference type="EMBL" id="MEE6257422.1"/>
    </source>
</evidence>
<feature type="compositionally biased region" description="Basic and acidic residues" evidence="1">
    <location>
        <begin position="202"/>
        <end position="215"/>
    </location>
</feature>
<sequence length="253" mass="28172">MTSTMFLPLLVSVEDPRLGTEHLLDDFSPELAVAYSYGPPYGDRFVVWADLERLELGRRVLRRVALDNLYRLLPRLRIEGQPPTPMLSFGGLESSVLLADEVWADLSQSVPGELVVGVPARDVVIFTGSESRPGLAKVRRAVDRIFFAGDQHLLGRDLLVWRNGWSTYLPAESDSAASEPGPWGPPDAPPDRREPPAPNPERSVDPEAGRTEGSEPYRVPRQRSGDPGPTDWPERSPARRSLRRRRRPSGPAR</sequence>
<dbReference type="EMBL" id="JAZGQK010000002">
    <property type="protein sequence ID" value="MEE6257422.1"/>
    <property type="molecule type" value="Genomic_DNA"/>
</dbReference>
<protein>
    <submittedName>
        <fullName evidence="2">Uncharacterized protein</fullName>
    </submittedName>
</protein>
<dbReference type="Proteomes" id="UP001332243">
    <property type="component" value="Unassembled WGS sequence"/>
</dbReference>
<accession>A0ABU7RLR1</accession>
<evidence type="ECO:0000313" key="3">
    <source>
        <dbReference type="Proteomes" id="UP001332243"/>
    </source>
</evidence>
<feature type="region of interest" description="Disordered" evidence="1">
    <location>
        <begin position="172"/>
        <end position="253"/>
    </location>
</feature>
<name>A0ABU7RLR1_9ACTN</name>
<evidence type="ECO:0000256" key="1">
    <source>
        <dbReference type="SAM" id="MobiDB-lite"/>
    </source>
</evidence>